<dbReference type="InterPro" id="IPR048342">
    <property type="entry name" value="DUF1285_C"/>
</dbReference>
<proteinExistence type="predicted"/>
<name>A0ABW0SAM6_9RHOB</name>
<evidence type="ECO:0000313" key="4">
    <source>
        <dbReference type="EMBL" id="MFC5565974.1"/>
    </source>
</evidence>
<dbReference type="Gene3D" id="3.10.540.10">
    <property type="entry name" value="duf1285 like domain"/>
    <property type="match status" value="1"/>
</dbReference>
<dbReference type="InterPro" id="IPR023361">
    <property type="entry name" value="DUF1285_beta_roll_sf"/>
</dbReference>
<feature type="region of interest" description="Disordered" evidence="1">
    <location>
        <begin position="1"/>
        <end position="37"/>
    </location>
</feature>
<reference evidence="5" key="1">
    <citation type="journal article" date="2019" name="Int. J. Syst. Evol. Microbiol.">
        <title>The Global Catalogue of Microorganisms (GCM) 10K type strain sequencing project: providing services to taxonomists for standard genome sequencing and annotation.</title>
        <authorList>
            <consortium name="The Broad Institute Genomics Platform"/>
            <consortium name="The Broad Institute Genome Sequencing Center for Infectious Disease"/>
            <person name="Wu L."/>
            <person name="Ma J."/>
        </authorList>
    </citation>
    <scope>NUCLEOTIDE SEQUENCE [LARGE SCALE GENOMIC DNA]</scope>
    <source>
        <strain evidence="5">KACC 11588</strain>
    </source>
</reference>
<dbReference type="RefSeq" id="WP_209840273.1">
    <property type="nucleotide sequence ID" value="NZ_JAGGJP010000007.1"/>
</dbReference>
<sequence>MGKTNKSETGAPAPPPAASAPPAGTGPAAPTDTGTGPAETLLAAAQAATRRGPPPVHLWNPPHCGDIDMRIARDGTWFYGGTPIGRPAMVRLFSSILRRDPEGYVLVTPVEKVGITVDDAPFVAVDVDARDGALTFRTNVDEEVTAGPAHPLRLRHDPATGEPRPYLLVRANLEALIDRKTFHRLADLGETRPHEGADWFGVTSQDTFFPLIPAADLPDA</sequence>
<feature type="compositionally biased region" description="Low complexity" evidence="1">
    <location>
        <begin position="20"/>
        <end position="37"/>
    </location>
</feature>
<accession>A0ABW0SAM6</accession>
<gene>
    <name evidence="4" type="ORF">ACFPOC_06005</name>
</gene>
<evidence type="ECO:0000259" key="3">
    <source>
        <dbReference type="Pfam" id="PF21028"/>
    </source>
</evidence>
<dbReference type="PIRSF" id="PIRSF029557">
    <property type="entry name" value="UCP029557"/>
    <property type="match status" value="1"/>
</dbReference>
<keyword evidence="5" id="KW-1185">Reference proteome</keyword>
<evidence type="ECO:0000259" key="2">
    <source>
        <dbReference type="Pfam" id="PF06938"/>
    </source>
</evidence>
<dbReference type="Pfam" id="PF06938">
    <property type="entry name" value="DUF1285_N"/>
    <property type="match status" value="1"/>
</dbReference>
<dbReference type="EMBL" id="JBHSNA010000003">
    <property type="protein sequence ID" value="MFC5565974.1"/>
    <property type="molecule type" value="Genomic_DNA"/>
</dbReference>
<evidence type="ECO:0000313" key="5">
    <source>
        <dbReference type="Proteomes" id="UP001596056"/>
    </source>
</evidence>
<evidence type="ECO:0000256" key="1">
    <source>
        <dbReference type="SAM" id="MobiDB-lite"/>
    </source>
</evidence>
<dbReference type="Gene3D" id="2.20.70.10">
    <property type="match status" value="1"/>
</dbReference>
<dbReference type="InterPro" id="IPR010707">
    <property type="entry name" value="DUF1285"/>
</dbReference>
<dbReference type="Proteomes" id="UP001596056">
    <property type="component" value="Unassembled WGS sequence"/>
</dbReference>
<protein>
    <submittedName>
        <fullName evidence="4">DUF1285 domain-containing protein</fullName>
    </submittedName>
</protein>
<dbReference type="Pfam" id="PF21028">
    <property type="entry name" value="DUF1285_C"/>
    <property type="match status" value="1"/>
</dbReference>
<feature type="domain" description="DUF1285" evidence="3">
    <location>
        <begin position="121"/>
        <end position="211"/>
    </location>
</feature>
<feature type="domain" description="DUF1285" evidence="2">
    <location>
        <begin position="54"/>
        <end position="120"/>
    </location>
</feature>
<organism evidence="4 5">
    <name type="scientific">Rubellimicrobium aerolatum</name>
    <dbReference type="NCBI Taxonomy" id="490979"/>
    <lineage>
        <taxon>Bacteria</taxon>
        <taxon>Pseudomonadati</taxon>
        <taxon>Pseudomonadota</taxon>
        <taxon>Alphaproteobacteria</taxon>
        <taxon>Rhodobacterales</taxon>
        <taxon>Roseobacteraceae</taxon>
        <taxon>Rubellimicrobium</taxon>
    </lineage>
</organism>
<dbReference type="Gene3D" id="2.30.270.10">
    <property type="entry name" value="duf1285 protein"/>
    <property type="match status" value="1"/>
</dbReference>
<comment type="caution">
    <text evidence="4">The sequence shown here is derived from an EMBL/GenBank/DDBJ whole genome shotgun (WGS) entry which is preliminary data.</text>
</comment>
<dbReference type="InterPro" id="IPR048341">
    <property type="entry name" value="DUF1285_N"/>
</dbReference>